<dbReference type="STRING" id="763406.A0A1E3NHT6"/>
<feature type="domain" description="RRM" evidence="3">
    <location>
        <begin position="25"/>
        <end position="108"/>
    </location>
</feature>
<organism evidence="4 5">
    <name type="scientific">Pichia membranifaciens NRRL Y-2026</name>
    <dbReference type="NCBI Taxonomy" id="763406"/>
    <lineage>
        <taxon>Eukaryota</taxon>
        <taxon>Fungi</taxon>
        <taxon>Dikarya</taxon>
        <taxon>Ascomycota</taxon>
        <taxon>Saccharomycotina</taxon>
        <taxon>Pichiomycetes</taxon>
        <taxon>Pichiales</taxon>
        <taxon>Pichiaceae</taxon>
        <taxon>Pichia</taxon>
    </lineage>
</organism>
<accession>A0A1E3NHT6</accession>
<evidence type="ECO:0000259" key="3">
    <source>
        <dbReference type="PROSITE" id="PS50102"/>
    </source>
</evidence>
<dbReference type="CDD" id="cd12261">
    <property type="entry name" value="RRM1_3_MRN1"/>
    <property type="match status" value="1"/>
</dbReference>
<gene>
    <name evidence="4" type="ORF">PICMEDRAFT_35807</name>
</gene>
<protein>
    <recommendedName>
        <fullName evidence="3">RRM domain-containing protein</fullName>
    </recommendedName>
</protein>
<feature type="non-terminal residue" evidence="4">
    <location>
        <position position="332"/>
    </location>
</feature>
<dbReference type="Proteomes" id="UP000094455">
    <property type="component" value="Unassembled WGS sequence"/>
</dbReference>
<dbReference type="PANTHER" id="PTHR14089">
    <property type="entry name" value="PRE-MRNA-SPLICING FACTOR RBM22"/>
    <property type="match status" value="1"/>
</dbReference>
<dbReference type="AlphaFoldDB" id="A0A1E3NHT6"/>
<evidence type="ECO:0000256" key="1">
    <source>
        <dbReference type="ARBA" id="ARBA00022884"/>
    </source>
</evidence>
<dbReference type="SUPFAM" id="SSF54928">
    <property type="entry name" value="RNA-binding domain, RBD"/>
    <property type="match status" value="2"/>
</dbReference>
<evidence type="ECO:0000313" key="5">
    <source>
        <dbReference type="Proteomes" id="UP000094455"/>
    </source>
</evidence>
<dbReference type="InterPro" id="IPR039171">
    <property type="entry name" value="Cwc2/Slt11"/>
</dbReference>
<dbReference type="GO" id="GO:0010494">
    <property type="term" value="C:cytoplasmic stress granule"/>
    <property type="evidence" value="ECO:0007669"/>
    <property type="project" value="TreeGrafter"/>
</dbReference>
<dbReference type="Gene3D" id="3.30.70.330">
    <property type="match status" value="2"/>
</dbReference>
<dbReference type="Pfam" id="PF00076">
    <property type="entry name" value="RRM_1"/>
    <property type="match status" value="1"/>
</dbReference>
<dbReference type="PANTHER" id="PTHR14089:SF8">
    <property type="entry name" value="RNA-BINDING PROTEIN MRN1"/>
    <property type="match status" value="1"/>
</dbReference>
<dbReference type="EMBL" id="KV454005">
    <property type="protein sequence ID" value="ODQ44893.1"/>
    <property type="molecule type" value="Genomic_DNA"/>
</dbReference>
<dbReference type="InterPro" id="IPR035979">
    <property type="entry name" value="RBD_domain_sf"/>
</dbReference>
<dbReference type="InterPro" id="IPR012677">
    <property type="entry name" value="Nucleotide-bd_a/b_plait_sf"/>
</dbReference>
<dbReference type="InterPro" id="IPR000504">
    <property type="entry name" value="RRM_dom"/>
</dbReference>
<dbReference type="GO" id="GO:0003729">
    <property type="term" value="F:mRNA binding"/>
    <property type="evidence" value="ECO:0007669"/>
    <property type="project" value="TreeGrafter"/>
</dbReference>
<evidence type="ECO:0000313" key="4">
    <source>
        <dbReference type="EMBL" id="ODQ44893.1"/>
    </source>
</evidence>
<dbReference type="RefSeq" id="XP_019016006.1">
    <property type="nucleotide sequence ID" value="XM_019162966.1"/>
</dbReference>
<feature type="domain" description="RRM" evidence="3">
    <location>
        <begin position="146"/>
        <end position="219"/>
    </location>
</feature>
<dbReference type="OrthoDB" id="6407164at2759"/>
<proteinExistence type="predicted"/>
<dbReference type="GeneID" id="30179653"/>
<evidence type="ECO:0000256" key="2">
    <source>
        <dbReference type="PROSITE-ProRule" id="PRU00176"/>
    </source>
</evidence>
<reference evidence="4 5" key="1">
    <citation type="journal article" date="2016" name="Proc. Natl. Acad. Sci. U.S.A.">
        <title>Comparative genomics of biotechnologically important yeasts.</title>
        <authorList>
            <person name="Riley R."/>
            <person name="Haridas S."/>
            <person name="Wolfe K.H."/>
            <person name="Lopes M.R."/>
            <person name="Hittinger C.T."/>
            <person name="Goeker M."/>
            <person name="Salamov A.A."/>
            <person name="Wisecaver J.H."/>
            <person name="Long T.M."/>
            <person name="Calvey C.H."/>
            <person name="Aerts A.L."/>
            <person name="Barry K.W."/>
            <person name="Choi C."/>
            <person name="Clum A."/>
            <person name="Coughlan A.Y."/>
            <person name="Deshpande S."/>
            <person name="Douglass A.P."/>
            <person name="Hanson S.J."/>
            <person name="Klenk H.-P."/>
            <person name="LaButti K.M."/>
            <person name="Lapidus A."/>
            <person name="Lindquist E.A."/>
            <person name="Lipzen A.M."/>
            <person name="Meier-Kolthoff J.P."/>
            <person name="Ohm R.A."/>
            <person name="Otillar R.P."/>
            <person name="Pangilinan J.L."/>
            <person name="Peng Y."/>
            <person name="Rokas A."/>
            <person name="Rosa C.A."/>
            <person name="Scheuner C."/>
            <person name="Sibirny A.A."/>
            <person name="Slot J.C."/>
            <person name="Stielow J.B."/>
            <person name="Sun H."/>
            <person name="Kurtzman C.P."/>
            <person name="Blackwell M."/>
            <person name="Grigoriev I.V."/>
            <person name="Jeffries T.W."/>
        </authorList>
    </citation>
    <scope>NUCLEOTIDE SEQUENCE [LARGE SCALE GENOMIC DNA]</scope>
    <source>
        <strain evidence="4 5">NRRL Y-2026</strain>
    </source>
</reference>
<keyword evidence="1 2" id="KW-0694">RNA-binding</keyword>
<sequence>MLTPVSSLPLSDYIQNEINNNGASRAICLSNLPYNLSEKILITELSKFGALQSVEYNVDKNAAFVYFTSIFNAIKCFDQLPLSNSILSDSKIFYSNDGNSVNIPAFSASNSFMNTTFANKSELDLFKENRPNNMLTYSRTSTSLSSPLYLGGLPSGTTSEDVCNKIRGGILENIKLLSDRKAAFLTFVYHHDAANFIARTFKESLFINSKCAKVGWGRNSGNLNPEIQLAVDNGACRNLYIGVNEELEDQDDYELIPDTLRRDFSIFGEIEQINYFKNGSCAFINFTNILSCIKAVNDFQSERSKKLHNSFDNRYTKFRISYGKDRCGNPPK</sequence>
<dbReference type="PROSITE" id="PS50102">
    <property type="entry name" value="RRM"/>
    <property type="match status" value="3"/>
</dbReference>
<keyword evidence="5" id="KW-1185">Reference proteome</keyword>
<dbReference type="SMART" id="SM00360">
    <property type="entry name" value="RRM"/>
    <property type="match status" value="3"/>
</dbReference>
<dbReference type="GO" id="GO:0000398">
    <property type="term" value="P:mRNA splicing, via spliceosome"/>
    <property type="evidence" value="ECO:0007669"/>
    <property type="project" value="TreeGrafter"/>
</dbReference>
<name>A0A1E3NHT6_9ASCO</name>
<feature type="domain" description="RRM" evidence="3">
    <location>
        <begin position="237"/>
        <end position="325"/>
    </location>
</feature>